<dbReference type="OrthoDB" id="2897838at2759"/>
<dbReference type="WBParaSite" id="HPBE_0001772601-mRNA-1">
    <property type="protein sequence ID" value="HPBE_0001772601-mRNA-1"/>
    <property type="gene ID" value="HPBE_0001772601"/>
</dbReference>
<feature type="compositionally biased region" description="Low complexity" evidence="1">
    <location>
        <begin position="130"/>
        <end position="149"/>
    </location>
</feature>
<name>A0A3P8BUV4_HELPZ</name>
<protein>
    <submittedName>
        <fullName evidence="4">ULP_PROTEASE domain-containing protein</fullName>
    </submittedName>
</protein>
<feature type="region of interest" description="Disordered" evidence="1">
    <location>
        <begin position="102"/>
        <end position="156"/>
    </location>
</feature>
<sequence length="431" mass="48282">MKAEIPQYYPFPSFRHTPRPFPVKVDGGVTRLDGVHNDTIQQSSLSPRKLASCAKPVYDVPGKWPRGRPKQRWLDTLLVDLKMSSLDDSELARLEKELLDDVEVPTRSPGPRIDDTGDSAHGRKKRKHSSSNSSSSACSESSCSSYSSSDSEDPCEQDILRNARAEELKKKYNPESPLASRPIPKKIDFVGAVKEAPEIARMEYKKLRVRVDINAKFLEHFNKCAAGVYVGTEERLNFYDRLPLVSSGLAAPPVLDEGLPRKSFRIQVDEASLFADAEVLLNALNLMAIALLRVAIPALIYTSSRPWRWSAPSIDLFASRWNAKCSKFFSFLPDPNASGVDAFAQEWSGIYGYAFPPFNMVGRVIRKALREGAHLILVCPKWKNQSWWPLVLEHGKEITPLKSTQDMLMDVNGLPHPCLSRPTFQLIACTI</sequence>
<dbReference type="PANTHER" id="PTHR33050:SF7">
    <property type="entry name" value="RIBONUCLEASE H"/>
    <property type="match status" value="1"/>
</dbReference>
<reference evidence="4" key="2">
    <citation type="submission" date="2019-09" db="UniProtKB">
        <authorList>
            <consortium name="WormBaseParasite"/>
        </authorList>
    </citation>
    <scope>IDENTIFICATION</scope>
</reference>
<dbReference type="Proteomes" id="UP000050761">
    <property type="component" value="Unassembled WGS sequence"/>
</dbReference>
<evidence type="ECO:0000256" key="1">
    <source>
        <dbReference type="SAM" id="MobiDB-lite"/>
    </source>
</evidence>
<evidence type="ECO:0000313" key="2">
    <source>
        <dbReference type="EMBL" id="VDP09734.1"/>
    </source>
</evidence>
<evidence type="ECO:0000313" key="4">
    <source>
        <dbReference type="WBParaSite" id="HPBE_0001772601-mRNA-1"/>
    </source>
</evidence>
<evidence type="ECO:0000313" key="3">
    <source>
        <dbReference type="Proteomes" id="UP000050761"/>
    </source>
</evidence>
<dbReference type="EMBL" id="UZAH01030220">
    <property type="protein sequence ID" value="VDP09734.1"/>
    <property type="molecule type" value="Genomic_DNA"/>
</dbReference>
<accession>A0A3P8BUV4</accession>
<dbReference type="PANTHER" id="PTHR33050">
    <property type="entry name" value="REVERSE TRANSCRIPTASE DOMAIN-CONTAINING PROTEIN"/>
    <property type="match status" value="1"/>
</dbReference>
<feature type="compositionally biased region" description="Basic and acidic residues" evidence="1">
    <location>
        <begin position="112"/>
        <end position="121"/>
    </location>
</feature>
<gene>
    <name evidence="2" type="ORF">HPBE_LOCUS17725</name>
</gene>
<reference evidence="2 3" key="1">
    <citation type="submission" date="2018-11" db="EMBL/GenBank/DDBJ databases">
        <authorList>
            <consortium name="Pathogen Informatics"/>
        </authorList>
    </citation>
    <scope>NUCLEOTIDE SEQUENCE [LARGE SCALE GENOMIC DNA]</scope>
</reference>
<organism evidence="2">
    <name type="scientific">Heligmosomoides polygyrus</name>
    <name type="common">Parasitic roundworm</name>
    <dbReference type="NCBI Taxonomy" id="6339"/>
    <lineage>
        <taxon>Eukaryota</taxon>
        <taxon>Metazoa</taxon>
        <taxon>Ecdysozoa</taxon>
        <taxon>Nematoda</taxon>
        <taxon>Chromadorea</taxon>
        <taxon>Rhabditida</taxon>
        <taxon>Rhabditina</taxon>
        <taxon>Rhabditomorpha</taxon>
        <taxon>Strongyloidea</taxon>
        <taxon>Heligmosomidae</taxon>
        <taxon>Heligmosomoides</taxon>
    </lineage>
</organism>
<proteinExistence type="predicted"/>
<dbReference type="AlphaFoldDB" id="A0A3P8BUV4"/>
<dbReference type="InterPro" id="IPR052055">
    <property type="entry name" value="Hepadnavirus_pol/RT"/>
</dbReference>
<keyword evidence="3" id="KW-1185">Reference proteome</keyword>